<evidence type="ECO:0000256" key="7">
    <source>
        <dbReference type="SAM" id="MobiDB-lite"/>
    </source>
</evidence>
<feature type="transmembrane region" description="Helical" evidence="8">
    <location>
        <begin position="117"/>
        <end position="145"/>
    </location>
</feature>
<feature type="compositionally biased region" description="Basic and acidic residues" evidence="7">
    <location>
        <begin position="442"/>
        <end position="457"/>
    </location>
</feature>
<evidence type="ECO:0000256" key="3">
    <source>
        <dbReference type="ARBA" id="ARBA00022692"/>
    </source>
</evidence>
<keyword evidence="3 6" id="KW-0812">Transmembrane</keyword>
<dbReference type="NCBIfam" id="NF004500">
    <property type="entry name" value="PRK05846.1-4"/>
    <property type="match status" value="1"/>
</dbReference>
<dbReference type="PRINTS" id="PR01437">
    <property type="entry name" value="NUOXDRDTASE4"/>
</dbReference>
<evidence type="ECO:0000256" key="1">
    <source>
        <dbReference type="ARBA" id="ARBA00004127"/>
    </source>
</evidence>
<feature type="transmembrane region" description="Helical" evidence="8">
    <location>
        <begin position="31"/>
        <end position="49"/>
    </location>
</feature>
<dbReference type="RefSeq" id="WP_345456084.1">
    <property type="nucleotide sequence ID" value="NZ_BAABKG010000002.1"/>
</dbReference>
<evidence type="ECO:0000313" key="10">
    <source>
        <dbReference type="EMBL" id="GAA5145062.1"/>
    </source>
</evidence>
<evidence type="ECO:0000256" key="4">
    <source>
        <dbReference type="ARBA" id="ARBA00022989"/>
    </source>
</evidence>
<feature type="transmembrane region" description="Helical" evidence="8">
    <location>
        <begin position="242"/>
        <end position="264"/>
    </location>
</feature>
<dbReference type="EMBL" id="BAABKG010000002">
    <property type="protein sequence ID" value="GAA5145062.1"/>
    <property type="molecule type" value="Genomic_DNA"/>
</dbReference>
<feature type="transmembrane region" description="Helical" evidence="8">
    <location>
        <begin position="326"/>
        <end position="348"/>
    </location>
</feature>
<keyword evidence="4 8" id="KW-1133">Transmembrane helix</keyword>
<dbReference type="Pfam" id="PF00361">
    <property type="entry name" value="Proton_antipo_M"/>
    <property type="match status" value="1"/>
</dbReference>
<accession>A0ABP9PFT5</accession>
<comment type="caution">
    <text evidence="10">The sequence shown here is derived from an EMBL/GenBank/DDBJ whole genome shotgun (WGS) entry which is preliminary data.</text>
</comment>
<comment type="similarity">
    <text evidence="2">Belongs to the complex I subunit 4 family.</text>
</comment>
<evidence type="ECO:0000256" key="6">
    <source>
        <dbReference type="RuleBase" id="RU000320"/>
    </source>
</evidence>
<feature type="transmembrane region" description="Helical" evidence="8">
    <location>
        <begin position="207"/>
        <end position="230"/>
    </location>
</feature>
<dbReference type="InterPro" id="IPR010227">
    <property type="entry name" value="NADH_Q_OxRdtase_chainM/4"/>
</dbReference>
<evidence type="ECO:0000313" key="11">
    <source>
        <dbReference type="Proteomes" id="UP001500221"/>
    </source>
</evidence>
<dbReference type="InterPro" id="IPR003918">
    <property type="entry name" value="NADH_UbQ_OxRdtase"/>
</dbReference>
<sequence length="548" mass="57449">MLTVLILVPLVGALVIPFAPAAVSRSLALGVAFGTLGCGVATAALYDYSTDGARQLTEQVDWISAFGVHYALGVDGLGLLMVLLTVVLVPIVMLAGWHEGETAPRSYYGWMLALEALSLAVFCATDVFLFYVVFEATLIPAYFLIGGFGRKGRSAAALKFLMFQLAGGLVLLASVIGLYVVSAQQGTPSYLLSDLEQLDIGTTAGRWLFIGFFVAFAIKAPLFPVHTWLADTTEQAPPGVSVMLVCVLDKIGTFGMLRFCLGIFPEASQWATPVVVAIALVSIIYGALVAIAQDDVLRLIGLTSLSHFGFITLGIFVFSSQGGSGSVLYMVNHGLGTAALFLVAGYVIRRRGTTLISEMGGLEKSTPVLAGLMLVSGLATLALPGLSPFVSEFLVLLAAFDYHWWVGAIAVLGIVLAAVYVLWMYQRIFTGPGPETLVADPHAGHHDHGDAEGDVHDVPLSGTASATSGGTATATAPAPAAAAVRAIPDASRREIAAVAPLMVALVLFGFYPQPLLDTSNPYVERLMVQVGVTDDPPAVTGAGLQEGE</sequence>
<evidence type="ECO:0000259" key="9">
    <source>
        <dbReference type="Pfam" id="PF00361"/>
    </source>
</evidence>
<feature type="transmembrane region" description="Helical" evidence="8">
    <location>
        <begin position="402"/>
        <end position="423"/>
    </location>
</feature>
<evidence type="ECO:0000256" key="8">
    <source>
        <dbReference type="SAM" id="Phobius"/>
    </source>
</evidence>
<feature type="domain" description="NADH:quinone oxidoreductase/Mrp antiporter transmembrane" evidence="9">
    <location>
        <begin position="124"/>
        <end position="416"/>
    </location>
</feature>
<name>A0ABP9PFT5_9ACTN</name>
<dbReference type="InterPro" id="IPR001750">
    <property type="entry name" value="ND/Mrp_TM"/>
</dbReference>
<proteinExistence type="inferred from homology"/>
<feature type="transmembrane region" description="Helical" evidence="8">
    <location>
        <begin position="299"/>
        <end position="320"/>
    </location>
</feature>
<keyword evidence="5 8" id="KW-0472">Membrane</keyword>
<dbReference type="Proteomes" id="UP001500221">
    <property type="component" value="Unassembled WGS sequence"/>
</dbReference>
<keyword evidence="11" id="KW-1185">Reference proteome</keyword>
<reference evidence="11" key="1">
    <citation type="journal article" date="2019" name="Int. J. Syst. Evol. Microbiol.">
        <title>The Global Catalogue of Microorganisms (GCM) 10K type strain sequencing project: providing services to taxonomists for standard genome sequencing and annotation.</title>
        <authorList>
            <consortium name="The Broad Institute Genomics Platform"/>
            <consortium name="The Broad Institute Genome Sequencing Center for Infectious Disease"/>
            <person name="Wu L."/>
            <person name="Ma J."/>
        </authorList>
    </citation>
    <scope>NUCLEOTIDE SEQUENCE [LARGE SCALE GENOMIC DNA]</scope>
    <source>
        <strain evidence="11">JCM 18459</strain>
    </source>
</reference>
<feature type="region of interest" description="Disordered" evidence="7">
    <location>
        <begin position="439"/>
        <end position="474"/>
    </location>
</feature>
<dbReference type="PANTHER" id="PTHR43507">
    <property type="entry name" value="NADH-UBIQUINONE OXIDOREDUCTASE CHAIN 4"/>
    <property type="match status" value="1"/>
</dbReference>
<organism evidence="10 11">
    <name type="scientific">Nocardioides marinquilinus</name>
    <dbReference type="NCBI Taxonomy" id="1210400"/>
    <lineage>
        <taxon>Bacteria</taxon>
        <taxon>Bacillati</taxon>
        <taxon>Actinomycetota</taxon>
        <taxon>Actinomycetes</taxon>
        <taxon>Propionibacteriales</taxon>
        <taxon>Nocardioidaceae</taxon>
        <taxon>Nocardioides</taxon>
    </lineage>
</organism>
<feature type="transmembrane region" description="Helical" evidence="8">
    <location>
        <begin position="70"/>
        <end position="97"/>
    </location>
</feature>
<feature type="transmembrane region" description="Helical" evidence="8">
    <location>
        <begin position="270"/>
        <end position="292"/>
    </location>
</feature>
<dbReference type="PANTHER" id="PTHR43507:SF1">
    <property type="entry name" value="NADH-UBIQUINONE OXIDOREDUCTASE CHAIN 4"/>
    <property type="match status" value="1"/>
</dbReference>
<comment type="subcellular location">
    <subcellularLocation>
        <location evidence="1">Endomembrane system</location>
        <topology evidence="1">Multi-pass membrane protein</topology>
    </subcellularLocation>
    <subcellularLocation>
        <location evidence="6">Membrane</location>
        <topology evidence="6">Multi-pass membrane protein</topology>
    </subcellularLocation>
</comment>
<protein>
    <submittedName>
        <fullName evidence="10">NADH-quinone oxidoreductase subunit M</fullName>
    </submittedName>
</protein>
<feature type="transmembrane region" description="Helical" evidence="8">
    <location>
        <begin position="368"/>
        <end position="390"/>
    </location>
</feature>
<feature type="compositionally biased region" description="Low complexity" evidence="7">
    <location>
        <begin position="461"/>
        <end position="474"/>
    </location>
</feature>
<evidence type="ECO:0000256" key="2">
    <source>
        <dbReference type="ARBA" id="ARBA00009025"/>
    </source>
</evidence>
<dbReference type="NCBIfam" id="TIGR01972">
    <property type="entry name" value="NDH_I_M"/>
    <property type="match status" value="1"/>
</dbReference>
<evidence type="ECO:0000256" key="5">
    <source>
        <dbReference type="ARBA" id="ARBA00023136"/>
    </source>
</evidence>
<feature type="transmembrane region" description="Helical" evidence="8">
    <location>
        <begin position="495"/>
        <end position="512"/>
    </location>
</feature>
<feature type="transmembrane region" description="Helical" evidence="8">
    <location>
        <begin position="157"/>
        <end position="181"/>
    </location>
</feature>
<gene>
    <name evidence="10" type="ORF">GCM10023340_13740</name>
</gene>